<dbReference type="SUPFAM" id="SSF103481">
    <property type="entry name" value="Multidrug resistance efflux transporter EmrE"/>
    <property type="match status" value="2"/>
</dbReference>
<accession>A0AAE4JVT1</accession>
<dbReference type="GO" id="GO:0016020">
    <property type="term" value="C:membrane"/>
    <property type="evidence" value="ECO:0007669"/>
    <property type="project" value="InterPro"/>
</dbReference>
<feature type="domain" description="EamA" evidence="3">
    <location>
        <begin position="161"/>
        <end position="321"/>
    </location>
</feature>
<comment type="caution">
    <text evidence="4">The sequence shown here is derived from an EMBL/GenBank/DDBJ whole genome shotgun (WGS) entry which is preliminary data.</text>
</comment>
<feature type="transmembrane region" description="Helical" evidence="2">
    <location>
        <begin position="304"/>
        <end position="322"/>
    </location>
</feature>
<keyword evidence="2" id="KW-1133">Transmembrane helix</keyword>
<dbReference type="AlphaFoldDB" id="A0AAE4JVT1"/>
<evidence type="ECO:0000313" key="5">
    <source>
        <dbReference type="Proteomes" id="UP001268256"/>
    </source>
</evidence>
<reference evidence="5" key="1">
    <citation type="submission" date="2023-07" db="EMBL/GenBank/DDBJ databases">
        <authorList>
            <person name="Luz R."/>
            <person name="Cordeiro R."/>
            <person name="Fonseca A."/>
            <person name="Goncalves V."/>
        </authorList>
    </citation>
    <scope>NUCLEOTIDE SEQUENCE [LARGE SCALE GENOMIC DNA]</scope>
    <source>
        <strain evidence="5">BACA0444</strain>
    </source>
</reference>
<keyword evidence="2" id="KW-0812">Transmembrane</keyword>
<protein>
    <submittedName>
        <fullName evidence="4">DMT family transporter</fullName>
    </submittedName>
</protein>
<dbReference type="InterPro" id="IPR037185">
    <property type="entry name" value="EmrE-like"/>
</dbReference>
<feature type="transmembrane region" description="Helical" evidence="2">
    <location>
        <begin position="125"/>
        <end position="141"/>
    </location>
</feature>
<dbReference type="Proteomes" id="UP001268256">
    <property type="component" value="Unassembled WGS sequence"/>
</dbReference>
<evidence type="ECO:0000256" key="1">
    <source>
        <dbReference type="ARBA" id="ARBA00007362"/>
    </source>
</evidence>
<name>A0AAE4JVT1_9CYAN</name>
<keyword evidence="2" id="KW-0472">Membrane</keyword>
<feature type="domain" description="EamA" evidence="3">
    <location>
        <begin position="7"/>
        <end position="141"/>
    </location>
</feature>
<proteinExistence type="inferred from homology"/>
<evidence type="ECO:0000259" key="3">
    <source>
        <dbReference type="Pfam" id="PF00892"/>
    </source>
</evidence>
<feature type="transmembrane region" description="Helical" evidence="2">
    <location>
        <begin position="44"/>
        <end position="62"/>
    </location>
</feature>
<feature type="transmembrane region" description="Helical" evidence="2">
    <location>
        <begin position="69"/>
        <end position="90"/>
    </location>
</feature>
<dbReference type="PANTHER" id="PTHR22911:SF137">
    <property type="entry name" value="SOLUTE CARRIER FAMILY 35 MEMBER G2-RELATED"/>
    <property type="match status" value="1"/>
</dbReference>
<dbReference type="RefSeq" id="WP_322876723.1">
    <property type="nucleotide sequence ID" value="NZ_JAVMIP010000001.1"/>
</dbReference>
<feature type="transmembrane region" description="Helical" evidence="2">
    <location>
        <begin position="274"/>
        <end position="298"/>
    </location>
</feature>
<keyword evidence="5" id="KW-1185">Reference proteome</keyword>
<gene>
    <name evidence="4" type="ORF">RIF25_01100</name>
</gene>
<feature type="transmembrane region" description="Helical" evidence="2">
    <location>
        <begin position="161"/>
        <end position="180"/>
    </location>
</feature>
<feature type="transmembrane region" description="Helical" evidence="2">
    <location>
        <begin position="192"/>
        <end position="211"/>
    </location>
</feature>
<sequence>MNQDFWLGQLAALSSAALWAAASVGYRYLGQTIPALGLNLAKGLVALGLILLTVLGLPIFPIQESPQAVGLLLVSGFLGIGLGDTAYFVALRELGARITLLLCTLSPLITLLLAFCFLNETIPHFTVIGTIITLGGITIVISERTPSNSTPTAPSAQLSKLGLIAVMGSNLAQAGGVILARMAFLDTEFDPLYAALLRIFAGVLFLVILGGSQGKLGAWLEGFWQLKGGARRGNDPAANMPSYALNLQACMILVLAALAGTYLGIWLQQISLKFVSAGIAQTLSSTSPLFILLLAPILKEPITIRAGLGAILAVGGIALVFLNPTL</sequence>
<dbReference type="PANTHER" id="PTHR22911">
    <property type="entry name" value="ACYL-MALONYL CONDENSING ENZYME-RELATED"/>
    <property type="match status" value="1"/>
</dbReference>
<dbReference type="InterPro" id="IPR000620">
    <property type="entry name" value="EamA_dom"/>
</dbReference>
<dbReference type="EMBL" id="JAVMIP010000001">
    <property type="protein sequence ID" value="MDS3859393.1"/>
    <property type="molecule type" value="Genomic_DNA"/>
</dbReference>
<organism evidence="4 5">
    <name type="scientific">Pseudocalidococcus azoricus BACA0444</name>
    <dbReference type="NCBI Taxonomy" id="2918990"/>
    <lineage>
        <taxon>Bacteria</taxon>
        <taxon>Bacillati</taxon>
        <taxon>Cyanobacteriota</taxon>
        <taxon>Cyanophyceae</taxon>
        <taxon>Acaryochloridales</taxon>
        <taxon>Thermosynechococcaceae</taxon>
        <taxon>Pseudocalidococcus</taxon>
        <taxon>Pseudocalidococcus azoricus</taxon>
    </lineage>
</organism>
<evidence type="ECO:0000313" key="4">
    <source>
        <dbReference type="EMBL" id="MDS3859393.1"/>
    </source>
</evidence>
<feature type="transmembrane region" description="Helical" evidence="2">
    <location>
        <begin position="243"/>
        <end position="267"/>
    </location>
</feature>
<evidence type="ECO:0000256" key="2">
    <source>
        <dbReference type="SAM" id="Phobius"/>
    </source>
</evidence>
<dbReference type="Pfam" id="PF00892">
    <property type="entry name" value="EamA"/>
    <property type="match status" value="2"/>
</dbReference>
<feature type="transmembrane region" description="Helical" evidence="2">
    <location>
        <begin position="96"/>
        <end position="118"/>
    </location>
</feature>
<comment type="similarity">
    <text evidence="1">Belongs to the EamA transporter family.</text>
</comment>